<dbReference type="Proteomes" id="UP001596545">
    <property type="component" value="Unassembled WGS sequence"/>
</dbReference>
<reference evidence="1 2" key="1">
    <citation type="journal article" date="2019" name="Int. J. Syst. Evol. Microbiol.">
        <title>The Global Catalogue of Microorganisms (GCM) 10K type strain sequencing project: providing services to taxonomists for standard genome sequencing and annotation.</title>
        <authorList>
            <consortium name="The Broad Institute Genomics Platform"/>
            <consortium name="The Broad Institute Genome Sequencing Center for Infectious Disease"/>
            <person name="Wu L."/>
            <person name="Ma J."/>
        </authorList>
    </citation>
    <scope>NUCLEOTIDE SEQUENCE [LARGE SCALE GENOMIC DNA]</scope>
    <source>
        <strain evidence="1 2">CGMCC 1.12554</strain>
    </source>
</reference>
<evidence type="ECO:0000313" key="1">
    <source>
        <dbReference type="EMBL" id="MFC7323255.1"/>
    </source>
</evidence>
<dbReference type="AlphaFoldDB" id="A0ABD6AGS1"/>
<accession>A0ABD6AGS1</accession>
<proteinExistence type="predicted"/>
<evidence type="ECO:0000313" key="2">
    <source>
        <dbReference type="Proteomes" id="UP001596545"/>
    </source>
</evidence>
<name>A0ABD6AGS1_9EURY</name>
<sequence length="121" mass="13339">MAELTDAERFGTGIEFEQSWDVVASETGSIGKTSGLAVLERDLAFALGRAAREEDLRGRRFNPNLREDVRILVRSVVSDIGRIQQLVDATITQPDDARRTAEVQLVVEATTGTRGEFVFTV</sequence>
<gene>
    <name evidence="1" type="ORF">ACFQMF_01545</name>
</gene>
<comment type="caution">
    <text evidence="1">The sequence shown here is derived from an EMBL/GenBank/DDBJ whole genome shotgun (WGS) entry which is preliminary data.</text>
</comment>
<dbReference type="EMBL" id="JBHTBL010000001">
    <property type="protein sequence ID" value="MFC7323255.1"/>
    <property type="molecule type" value="Genomic_DNA"/>
</dbReference>
<dbReference type="RefSeq" id="WP_256407355.1">
    <property type="nucleotide sequence ID" value="NZ_JANHDN010000001.1"/>
</dbReference>
<keyword evidence="2" id="KW-1185">Reference proteome</keyword>
<organism evidence="1 2">
    <name type="scientific">Halorubrum rutilum</name>
    <dbReference type="NCBI Taxonomy" id="1364933"/>
    <lineage>
        <taxon>Archaea</taxon>
        <taxon>Methanobacteriati</taxon>
        <taxon>Methanobacteriota</taxon>
        <taxon>Stenosarchaea group</taxon>
        <taxon>Halobacteria</taxon>
        <taxon>Halobacteriales</taxon>
        <taxon>Haloferacaceae</taxon>
        <taxon>Halorubrum</taxon>
    </lineage>
</organism>
<protein>
    <submittedName>
        <fullName evidence="1">Uncharacterized protein</fullName>
    </submittedName>
</protein>